<organism evidence="12">
    <name type="scientific">marine sediment metagenome</name>
    <dbReference type="NCBI Taxonomy" id="412755"/>
    <lineage>
        <taxon>unclassified sequences</taxon>
        <taxon>metagenomes</taxon>
        <taxon>ecological metagenomes</taxon>
    </lineage>
</organism>
<name>X1DMA3_9ZZZZ</name>
<keyword evidence="4 10" id="KW-0812">Transmembrane</keyword>
<dbReference type="GO" id="GO:0004222">
    <property type="term" value="F:metalloendopeptidase activity"/>
    <property type="evidence" value="ECO:0007669"/>
    <property type="project" value="InterPro"/>
</dbReference>
<sequence>MAKKFGVRVEEFGLGFPPRLFGKKFGETLYSINLLPFGGFVKIYGQEESVDNPRSFSTKPIYQRALIVLGGVISFWIIAAILLSIVMAIGVPTMIEDEENHNLINPKVQITAIVPDSPAEKAELKIGDVIRKLKFQDEQLRIDKVGQVQEFTQ</sequence>
<feature type="non-terminal residue" evidence="12">
    <location>
        <position position="153"/>
    </location>
</feature>
<comment type="cofactor">
    <cofactor evidence="1">
        <name>Zn(2+)</name>
        <dbReference type="ChEBI" id="CHEBI:29105"/>
    </cofactor>
</comment>
<dbReference type="InterPro" id="IPR004387">
    <property type="entry name" value="Pept_M50_Zn"/>
</dbReference>
<keyword evidence="7 10" id="KW-1133">Transmembrane helix</keyword>
<evidence type="ECO:0000256" key="5">
    <source>
        <dbReference type="ARBA" id="ARBA00022801"/>
    </source>
</evidence>
<dbReference type="Pfam" id="PF02163">
    <property type="entry name" value="Peptidase_M50"/>
    <property type="match status" value="1"/>
</dbReference>
<dbReference type="EMBL" id="BART01026491">
    <property type="protein sequence ID" value="GAG97536.1"/>
    <property type="molecule type" value="Genomic_DNA"/>
</dbReference>
<feature type="transmembrane region" description="Helical" evidence="10">
    <location>
        <begin position="66"/>
        <end position="91"/>
    </location>
</feature>
<gene>
    <name evidence="12" type="ORF">S01H4_47236</name>
</gene>
<evidence type="ECO:0000259" key="11">
    <source>
        <dbReference type="Pfam" id="PF02163"/>
    </source>
</evidence>
<dbReference type="InterPro" id="IPR008915">
    <property type="entry name" value="Peptidase_M50"/>
</dbReference>
<protein>
    <recommendedName>
        <fullName evidence="11">Peptidase M50 domain-containing protein</fullName>
    </recommendedName>
</protein>
<evidence type="ECO:0000256" key="2">
    <source>
        <dbReference type="ARBA" id="ARBA00004141"/>
    </source>
</evidence>
<keyword evidence="9 10" id="KW-0472">Membrane</keyword>
<evidence type="ECO:0000313" key="12">
    <source>
        <dbReference type="EMBL" id="GAG97536.1"/>
    </source>
</evidence>
<comment type="subcellular location">
    <subcellularLocation>
        <location evidence="2">Membrane</location>
        <topology evidence="2">Multi-pass membrane protein</topology>
    </subcellularLocation>
</comment>
<evidence type="ECO:0000256" key="6">
    <source>
        <dbReference type="ARBA" id="ARBA00022833"/>
    </source>
</evidence>
<evidence type="ECO:0000256" key="9">
    <source>
        <dbReference type="ARBA" id="ARBA00023136"/>
    </source>
</evidence>
<dbReference type="SUPFAM" id="SSF50156">
    <property type="entry name" value="PDZ domain-like"/>
    <property type="match status" value="1"/>
</dbReference>
<keyword evidence="3" id="KW-0645">Protease</keyword>
<evidence type="ECO:0000256" key="4">
    <source>
        <dbReference type="ARBA" id="ARBA00022692"/>
    </source>
</evidence>
<keyword evidence="6" id="KW-0862">Zinc</keyword>
<dbReference type="GO" id="GO:0006508">
    <property type="term" value="P:proteolysis"/>
    <property type="evidence" value="ECO:0007669"/>
    <property type="project" value="UniProtKB-KW"/>
</dbReference>
<comment type="caution">
    <text evidence="12">The sequence shown here is derived from an EMBL/GenBank/DDBJ whole genome shotgun (WGS) entry which is preliminary data.</text>
</comment>
<dbReference type="PANTHER" id="PTHR42837">
    <property type="entry name" value="REGULATOR OF SIGMA-E PROTEASE RSEP"/>
    <property type="match status" value="1"/>
</dbReference>
<dbReference type="AlphaFoldDB" id="X1DMA3"/>
<dbReference type="InterPro" id="IPR036034">
    <property type="entry name" value="PDZ_sf"/>
</dbReference>
<dbReference type="CDD" id="cd06163">
    <property type="entry name" value="S2P-M50_PDZ_RseP-like"/>
    <property type="match status" value="1"/>
</dbReference>
<keyword evidence="5" id="KW-0378">Hydrolase</keyword>
<evidence type="ECO:0000256" key="7">
    <source>
        <dbReference type="ARBA" id="ARBA00022989"/>
    </source>
</evidence>
<accession>X1DMA3</accession>
<evidence type="ECO:0000256" key="3">
    <source>
        <dbReference type="ARBA" id="ARBA00022670"/>
    </source>
</evidence>
<dbReference type="PANTHER" id="PTHR42837:SF2">
    <property type="entry name" value="MEMBRANE METALLOPROTEASE ARASP2, CHLOROPLASTIC-RELATED"/>
    <property type="match status" value="1"/>
</dbReference>
<dbReference type="GO" id="GO:0016020">
    <property type="term" value="C:membrane"/>
    <property type="evidence" value="ECO:0007669"/>
    <property type="project" value="UniProtKB-SubCell"/>
</dbReference>
<reference evidence="12" key="1">
    <citation type="journal article" date="2014" name="Front. Microbiol.">
        <title>High frequency of phylogenetically diverse reductive dehalogenase-homologous genes in deep subseafloor sedimentary metagenomes.</title>
        <authorList>
            <person name="Kawai M."/>
            <person name="Futagami T."/>
            <person name="Toyoda A."/>
            <person name="Takaki Y."/>
            <person name="Nishi S."/>
            <person name="Hori S."/>
            <person name="Arai W."/>
            <person name="Tsubouchi T."/>
            <person name="Morono Y."/>
            <person name="Uchiyama I."/>
            <person name="Ito T."/>
            <person name="Fujiyama A."/>
            <person name="Inagaki F."/>
            <person name="Takami H."/>
        </authorList>
    </citation>
    <scope>NUCLEOTIDE SEQUENCE</scope>
    <source>
        <strain evidence="12">Expedition CK06-06</strain>
    </source>
</reference>
<keyword evidence="8" id="KW-0482">Metalloprotease</keyword>
<evidence type="ECO:0000256" key="10">
    <source>
        <dbReference type="SAM" id="Phobius"/>
    </source>
</evidence>
<evidence type="ECO:0000256" key="8">
    <source>
        <dbReference type="ARBA" id="ARBA00023049"/>
    </source>
</evidence>
<feature type="domain" description="Peptidase M50" evidence="11">
    <location>
        <begin position="1"/>
        <end position="112"/>
    </location>
</feature>
<dbReference type="Gene3D" id="2.30.42.10">
    <property type="match status" value="1"/>
</dbReference>
<proteinExistence type="predicted"/>
<evidence type="ECO:0000256" key="1">
    <source>
        <dbReference type="ARBA" id="ARBA00001947"/>
    </source>
</evidence>